<dbReference type="SMART" id="SM00239">
    <property type="entry name" value="C2"/>
    <property type="match status" value="2"/>
</dbReference>
<dbReference type="CDD" id="cd05128">
    <property type="entry name" value="RasGAP_GAP1_like"/>
    <property type="match status" value="1"/>
</dbReference>
<dbReference type="CDD" id="cd04010">
    <property type="entry name" value="C2B_RasA3"/>
    <property type="match status" value="1"/>
</dbReference>
<dbReference type="PANTHER" id="PTHR10194:SF148">
    <property type="entry name" value="GTPASE-ACTIVATING PROTEIN"/>
    <property type="match status" value="1"/>
</dbReference>
<dbReference type="InterPro" id="IPR001849">
    <property type="entry name" value="PH_domain"/>
</dbReference>
<dbReference type="InterPro" id="IPR039360">
    <property type="entry name" value="Ras_GTPase"/>
</dbReference>
<dbReference type="Pfam" id="PF00169">
    <property type="entry name" value="PH"/>
    <property type="match status" value="1"/>
</dbReference>
<dbReference type="Pfam" id="PF00168">
    <property type="entry name" value="C2"/>
    <property type="match status" value="3"/>
</dbReference>
<dbReference type="Pfam" id="PF00616">
    <property type="entry name" value="RasGAP"/>
    <property type="match status" value="1"/>
</dbReference>
<dbReference type="InterPro" id="IPR035892">
    <property type="entry name" value="C2_domain_sf"/>
</dbReference>
<keyword evidence="2" id="KW-0812">Transmembrane</keyword>
<sequence>MTLTVTEFWCGPDALTRQNCGTIRGSCAIQEVIPSRRPPPPPYFYPPFNCAHFSTFFVCHKARDDGGNMADLKRKVRIEERIKIKIGEAKNLQCRSHGSVEQRDVYCALSLDQEEIFRTTTVERTLRQAALSILNLARNIVPPSCRNSPLSEECVSEFQFEVPRKFRYLSLYLYDRDRHLKQDKVLGKVAIKREDLHLYHNKEHWFPIRAVDADSEVQGKAHIEVKFEPVLKGNNELDHHNNRMTVRLLEFSDKSPSCVMCVCVRLLECSDLTIKNGSCDPFAIVTMCYSNSRQEIRRTKVKKKTVSPHFDELLSFERLLQSYATYGCLSLKLHPQNVGLLQLPNSRGQNHDRHTVYQLSPERDVEFSELRVALWHDAPGMADNVFLGEVKVPLRGQQQQQFAATNAWYALADKCWYFLQPRPIKNRPAKSPGSSGSGSSPGTHQDSLGSLRLNIHYTADHVFPGHMYEPLRALVLHSTQIQPITSSTAYILGEIVPSKVDAAQPLVRVFMHHGQLVPLIRSLAKWEISKVTDANTIFRGNTLVSKMMDEVMKLAGIHYLHNTLRGPLDLVFQERKPCEIDPTRVRDPNTIQDNLNNLKEYVENIFQAISKSALQCPALMCQLFHDLKELASSHFPDNNEVRYSVISGFIFLRFFAPAILGPKLFDLTTEQIDSQTNRTLTLISKTIQSLGNLGSSRSTQQTCKEEYMADVYRAFYTDTHIRAVRQFLEIISASSNPGHRSLDAPVVLKEGVMIKRAQGRKRFGRKNFKQRYFRLTTQDLTYSKNKGKDPLCCIPLNQILAVERLHEDSFKMKNMFQIVQPERALYVQANNCVEEKEWMDILTKICQTNSNRLQHYHPAAYINGHWLWYVLIGLVAYMLGMMRVEFRGNVPA</sequence>
<dbReference type="InterPro" id="IPR008936">
    <property type="entry name" value="Rho_GTPase_activation_prot"/>
</dbReference>
<dbReference type="SUPFAM" id="SSF49562">
    <property type="entry name" value="C2 domain (Calcium/lipid-binding domain, CaLB)"/>
    <property type="match status" value="2"/>
</dbReference>
<dbReference type="EMBL" id="OC319719">
    <property type="protein sequence ID" value="CAD7406140.1"/>
    <property type="molecule type" value="Genomic_DNA"/>
</dbReference>
<dbReference type="SUPFAM" id="SSF48350">
    <property type="entry name" value="GTPase activation domain, GAP"/>
    <property type="match status" value="1"/>
</dbReference>
<evidence type="ECO:0000313" key="6">
    <source>
        <dbReference type="EMBL" id="CAD7406140.1"/>
    </source>
</evidence>
<accession>A0A7R9D102</accession>
<name>A0A7R9D102_TIMCR</name>
<evidence type="ECO:0000259" key="3">
    <source>
        <dbReference type="PROSITE" id="PS50003"/>
    </source>
</evidence>
<dbReference type="SUPFAM" id="SSF50729">
    <property type="entry name" value="PH domain-like"/>
    <property type="match status" value="1"/>
</dbReference>
<feature type="domain" description="Ras-GAP" evidence="5">
    <location>
        <begin position="498"/>
        <end position="692"/>
    </location>
</feature>
<feature type="domain" description="C2" evidence="4">
    <location>
        <begin position="243"/>
        <end position="409"/>
    </location>
</feature>
<feature type="transmembrane region" description="Helical" evidence="2">
    <location>
        <begin position="866"/>
        <end position="884"/>
    </location>
</feature>
<dbReference type="Gene3D" id="1.10.506.10">
    <property type="entry name" value="GTPase Activation - p120gap, domain 1"/>
    <property type="match status" value="2"/>
</dbReference>
<evidence type="ECO:0008006" key="7">
    <source>
        <dbReference type="Google" id="ProtNLM"/>
    </source>
</evidence>
<protein>
    <recommendedName>
        <fullName evidence="7">GTPase-activating protein</fullName>
    </recommendedName>
</protein>
<dbReference type="GO" id="GO:0005096">
    <property type="term" value="F:GTPase activator activity"/>
    <property type="evidence" value="ECO:0007669"/>
    <property type="project" value="UniProtKB-KW"/>
</dbReference>
<reference evidence="6" key="1">
    <citation type="submission" date="2020-11" db="EMBL/GenBank/DDBJ databases">
        <authorList>
            <person name="Tran Van P."/>
        </authorList>
    </citation>
    <scope>NUCLEOTIDE SEQUENCE</scope>
</reference>
<evidence type="ECO:0000256" key="1">
    <source>
        <dbReference type="ARBA" id="ARBA00022468"/>
    </source>
</evidence>
<dbReference type="AlphaFoldDB" id="A0A7R9D102"/>
<dbReference type="InterPro" id="IPR011993">
    <property type="entry name" value="PH-like_dom_sf"/>
</dbReference>
<dbReference type="PANTHER" id="PTHR10194">
    <property type="entry name" value="RAS GTPASE-ACTIVATING PROTEINS"/>
    <property type="match status" value="1"/>
</dbReference>
<keyword evidence="2" id="KW-0472">Membrane</keyword>
<keyword evidence="1" id="KW-0343">GTPase activation</keyword>
<dbReference type="PROSITE" id="PS00509">
    <property type="entry name" value="RAS_GTPASE_ACTIV_1"/>
    <property type="match status" value="1"/>
</dbReference>
<dbReference type="SMART" id="SM00323">
    <property type="entry name" value="RasGAP"/>
    <property type="match status" value="1"/>
</dbReference>
<gene>
    <name evidence="6" type="ORF">TCEB3V08_LOCUS8347</name>
</gene>
<dbReference type="PROSITE" id="PS50003">
    <property type="entry name" value="PH_DOMAIN"/>
    <property type="match status" value="1"/>
</dbReference>
<dbReference type="InterPro" id="IPR001936">
    <property type="entry name" value="RasGAP_dom"/>
</dbReference>
<dbReference type="PROSITE" id="PS50004">
    <property type="entry name" value="C2"/>
    <property type="match status" value="2"/>
</dbReference>
<feature type="domain" description="C2" evidence="4">
    <location>
        <begin position="63"/>
        <end position="206"/>
    </location>
</feature>
<evidence type="ECO:0000259" key="5">
    <source>
        <dbReference type="PROSITE" id="PS50018"/>
    </source>
</evidence>
<dbReference type="SMART" id="SM00233">
    <property type="entry name" value="PH"/>
    <property type="match status" value="1"/>
</dbReference>
<dbReference type="Gene3D" id="2.30.29.30">
    <property type="entry name" value="Pleckstrin-homology domain (PH domain)/Phosphotyrosine-binding domain (PTB)"/>
    <property type="match status" value="1"/>
</dbReference>
<dbReference type="Gene3D" id="2.60.40.150">
    <property type="entry name" value="C2 domain"/>
    <property type="match status" value="2"/>
</dbReference>
<keyword evidence="2" id="KW-1133">Transmembrane helix</keyword>
<evidence type="ECO:0000259" key="4">
    <source>
        <dbReference type="PROSITE" id="PS50004"/>
    </source>
</evidence>
<dbReference type="InterPro" id="IPR000008">
    <property type="entry name" value="C2_dom"/>
</dbReference>
<proteinExistence type="predicted"/>
<feature type="domain" description="PH" evidence="3">
    <location>
        <begin position="746"/>
        <end position="847"/>
    </location>
</feature>
<dbReference type="InterPro" id="IPR023152">
    <property type="entry name" value="RasGAP_CS"/>
</dbReference>
<dbReference type="PROSITE" id="PS50018">
    <property type="entry name" value="RAS_GTPASE_ACTIV_2"/>
    <property type="match status" value="1"/>
</dbReference>
<evidence type="ECO:0000256" key="2">
    <source>
        <dbReference type="SAM" id="Phobius"/>
    </source>
</evidence>
<organism evidence="6">
    <name type="scientific">Timema cristinae</name>
    <name type="common">Walking stick</name>
    <dbReference type="NCBI Taxonomy" id="61476"/>
    <lineage>
        <taxon>Eukaryota</taxon>
        <taxon>Metazoa</taxon>
        <taxon>Ecdysozoa</taxon>
        <taxon>Arthropoda</taxon>
        <taxon>Hexapoda</taxon>
        <taxon>Insecta</taxon>
        <taxon>Pterygota</taxon>
        <taxon>Neoptera</taxon>
        <taxon>Polyneoptera</taxon>
        <taxon>Phasmatodea</taxon>
        <taxon>Timematodea</taxon>
        <taxon>Timematoidea</taxon>
        <taxon>Timematidae</taxon>
        <taxon>Timema</taxon>
    </lineage>
</organism>